<organism evidence="4 5">
    <name type="scientific">Sutcliffiella horikoshii</name>
    <dbReference type="NCBI Taxonomy" id="79883"/>
    <lineage>
        <taxon>Bacteria</taxon>
        <taxon>Bacillati</taxon>
        <taxon>Bacillota</taxon>
        <taxon>Bacilli</taxon>
        <taxon>Bacillales</taxon>
        <taxon>Bacillaceae</taxon>
        <taxon>Sutcliffiella</taxon>
    </lineage>
</organism>
<evidence type="ECO:0000259" key="3">
    <source>
        <dbReference type="Pfam" id="PF13115"/>
    </source>
</evidence>
<accession>A0A5D4TCY1</accession>
<feature type="chain" id="PRO_5038619568" description="YtkA-like domain-containing protein" evidence="2">
    <location>
        <begin position="22"/>
        <end position="159"/>
    </location>
</feature>
<feature type="region of interest" description="Disordered" evidence="1">
    <location>
        <begin position="139"/>
        <end position="159"/>
    </location>
</feature>
<dbReference type="Proteomes" id="UP000324517">
    <property type="component" value="Unassembled WGS sequence"/>
</dbReference>
<evidence type="ECO:0000256" key="2">
    <source>
        <dbReference type="SAM" id="SignalP"/>
    </source>
</evidence>
<dbReference type="EMBL" id="VTET01000005">
    <property type="protein sequence ID" value="TYS71986.1"/>
    <property type="molecule type" value="Genomic_DNA"/>
</dbReference>
<dbReference type="Pfam" id="PF13115">
    <property type="entry name" value="YtkA"/>
    <property type="match status" value="1"/>
</dbReference>
<keyword evidence="2" id="KW-0732">Signal</keyword>
<comment type="caution">
    <text evidence="4">The sequence shown here is derived from an EMBL/GenBank/DDBJ whole genome shotgun (WGS) entry which is preliminary data.</text>
</comment>
<reference evidence="4 5" key="1">
    <citation type="submission" date="2019-08" db="EMBL/GenBank/DDBJ databases">
        <title>Bacillus genomes from the desert of Cuatro Cienegas, Coahuila.</title>
        <authorList>
            <person name="Olmedo-Alvarez G."/>
        </authorList>
    </citation>
    <scope>NUCLEOTIDE SEQUENCE [LARGE SCALE GENOMIC DNA]</scope>
    <source>
        <strain evidence="4 5">CH98b_3T</strain>
    </source>
</reference>
<evidence type="ECO:0000256" key="1">
    <source>
        <dbReference type="SAM" id="MobiDB-lite"/>
    </source>
</evidence>
<dbReference type="RefSeq" id="WP_148979597.1">
    <property type="nucleotide sequence ID" value="NZ_JBNILI010000004.1"/>
</dbReference>
<feature type="compositionally biased region" description="Basic and acidic residues" evidence="1">
    <location>
        <begin position="147"/>
        <end position="159"/>
    </location>
</feature>
<proteinExistence type="predicted"/>
<gene>
    <name evidence="4" type="ORF">FZC75_12610</name>
</gene>
<feature type="signal peptide" evidence="2">
    <location>
        <begin position="1"/>
        <end position="21"/>
    </location>
</feature>
<dbReference type="OrthoDB" id="2679563at2"/>
<dbReference type="InterPro" id="IPR032693">
    <property type="entry name" value="YtkA-like_dom"/>
</dbReference>
<feature type="domain" description="YtkA-like" evidence="3">
    <location>
        <begin position="29"/>
        <end position="110"/>
    </location>
</feature>
<sequence>MKKLLLVVVPFLLLLVGCTSASEEKTSLEVVEVEITLPEQVEKEEEVVVKTLVTQGEEKVEDAKEVQIEIWNVEKGKENSELLDAEHVGDGVYEVKHSFGEKGVYRVQSHVTARDMHVMPTKQLVVGDMSQEEIDAIMENEAEEENHDSGDDGEHGSHH</sequence>
<dbReference type="PROSITE" id="PS51257">
    <property type="entry name" value="PROKAR_LIPOPROTEIN"/>
    <property type="match status" value="1"/>
</dbReference>
<evidence type="ECO:0000313" key="4">
    <source>
        <dbReference type="EMBL" id="TYS71986.1"/>
    </source>
</evidence>
<evidence type="ECO:0000313" key="5">
    <source>
        <dbReference type="Proteomes" id="UP000324517"/>
    </source>
</evidence>
<dbReference type="AlphaFoldDB" id="A0A5D4TCY1"/>
<name>A0A5D4TCY1_9BACI</name>
<protein>
    <recommendedName>
        <fullName evidence="3">YtkA-like domain-containing protein</fullName>
    </recommendedName>
</protein>